<dbReference type="Pfam" id="PF09551">
    <property type="entry name" value="Spore_II_R"/>
    <property type="match status" value="1"/>
</dbReference>
<keyword evidence="1" id="KW-0812">Transmembrane</keyword>
<proteinExistence type="predicted"/>
<gene>
    <name evidence="2" type="ORF">ASZ90_017378</name>
</gene>
<organism evidence="2">
    <name type="scientific">hydrocarbon metagenome</name>
    <dbReference type="NCBI Taxonomy" id="938273"/>
    <lineage>
        <taxon>unclassified sequences</taxon>
        <taxon>metagenomes</taxon>
        <taxon>ecological metagenomes</taxon>
    </lineage>
</organism>
<comment type="caution">
    <text evidence="2">The sequence shown here is derived from an EMBL/GenBank/DDBJ whole genome shotgun (WGS) entry which is preliminary data.</text>
</comment>
<accession>A0A0W8E994</accession>
<protein>
    <submittedName>
        <fullName evidence="2">Stage ii sporulation protein required for processing of pro-sigma-e (Spoiir)</fullName>
    </submittedName>
</protein>
<dbReference type="AlphaFoldDB" id="A0A0W8E994"/>
<dbReference type="EMBL" id="LNQE01001824">
    <property type="protein sequence ID" value="KUG05192.1"/>
    <property type="molecule type" value="Genomic_DNA"/>
</dbReference>
<dbReference type="NCBIfam" id="TIGR02837">
    <property type="entry name" value="spore_II_R"/>
    <property type="match status" value="1"/>
</dbReference>
<keyword evidence="1" id="KW-0472">Membrane</keyword>
<evidence type="ECO:0000256" key="1">
    <source>
        <dbReference type="SAM" id="Phobius"/>
    </source>
</evidence>
<keyword evidence="1" id="KW-1133">Transmembrane helix</keyword>
<dbReference type="InterPro" id="IPR014202">
    <property type="entry name" value="Spore_II_R"/>
</dbReference>
<feature type="transmembrane region" description="Helical" evidence="1">
    <location>
        <begin position="5"/>
        <end position="23"/>
    </location>
</feature>
<evidence type="ECO:0000313" key="2">
    <source>
        <dbReference type="EMBL" id="KUG05192.1"/>
    </source>
</evidence>
<sequence>MKKTVVIMSVIIIIILGSSYYYAQDNSLNESVLRLHVIANSDSVNDQALKIAVKNEVVALLNTEFAEQQDVEQARQLAVRNIPRIQELAEKVIEDQGYDYSVQVKVGEYMFPTKSYGNLVFPQGEYKALRIIIGDGVGKNWWCVLFPPLCMVSDSDKGLSFEKQEEAQVSLKCLELLPKGVRLKLSSH</sequence>
<reference evidence="2" key="1">
    <citation type="journal article" date="2015" name="Proc. Natl. Acad. Sci. U.S.A.">
        <title>Networks of energetic and metabolic interactions define dynamics in microbial communities.</title>
        <authorList>
            <person name="Embree M."/>
            <person name="Liu J.K."/>
            <person name="Al-Bassam M.M."/>
            <person name="Zengler K."/>
        </authorList>
    </citation>
    <scope>NUCLEOTIDE SEQUENCE</scope>
</reference>
<name>A0A0W8E994_9ZZZZ</name>